<name>A0A090L3L7_STRRB</name>
<proteinExistence type="predicted"/>
<keyword evidence="7" id="KW-0156">Chromatin regulator</keyword>
<dbReference type="PANTHER" id="PTHR46379">
    <property type="entry name" value="ZINC FINGER MYND DOMAIN-CONTAINING"/>
    <property type="match status" value="1"/>
</dbReference>
<feature type="coiled-coil region" evidence="13">
    <location>
        <begin position="183"/>
        <end position="226"/>
    </location>
</feature>
<evidence type="ECO:0000256" key="5">
    <source>
        <dbReference type="ARBA" id="ARBA00022771"/>
    </source>
</evidence>
<dbReference type="AlphaFoldDB" id="A0A090L3L7"/>
<dbReference type="RefSeq" id="XP_024503607.1">
    <property type="nucleotide sequence ID" value="XM_024649762.1"/>
</dbReference>
<reference evidence="15 16" key="1">
    <citation type="submission" date="2014-09" db="EMBL/GenBank/DDBJ databases">
        <authorList>
            <person name="Martin A.A."/>
        </authorList>
    </citation>
    <scope>NUCLEOTIDE SEQUENCE</scope>
    <source>
        <strain evidence="16">ED321</strain>
        <strain evidence="15">ED321 Heterogonic</strain>
    </source>
</reference>
<protein>
    <submittedName>
        <fullName evidence="15 17">ZMYND11 protein</fullName>
    </submittedName>
</protein>
<dbReference type="SUPFAM" id="SSF144232">
    <property type="entry name" value="HIT/MYND zinc finger-like"/>
    <property type="match status" value="1"/>
</dbReference>
<evidence type="ECO:0000256" key="1">
    <source>
        <dbReference type="ARBA" id="ARBA00004123"/>
    </source>
</evidence>
<keyword evidence="3" id="KW-0158">Chromosome</keyword>
<dbReference type="GeneID" id="36376771"/>
<organism evidence="15">
    <name type="scientific">Strongyloides ratti</name>
    <name type="common">Parasitic roundworm</name>
    <dbReference type="NCBI Taxonomy" id="34506"/>
    <lineage>
        <taxon>Eukaryota</taxon>
        <taxon>Metazoa</taxon>
        <taxon>Ecdysozoa</taxon>
        <taxon>Nematoda</taxon>
        <taxon>Chromadorea</taxon>
        <taxon>Rhabditida</taxon>
        <taxon>Tylenchina</taxon>
        <taxon>Panagrolaimomorpha</taxon>
        <taxon>Strongyloidoidea</taxon>
        <taxon>Strongyloididae</taxon>
        <taxon>Strongyloides</taxon>
    </lineage>
</organism>
<evidence type="ECO:0000256" key="9">
    <source>
        <dbReference type="ARBA" id="ARBA00023117"/>
    </source>
</evidence>
<evidence type="ECO:0000313" key="17">
    <source>
        <dbReference type="WBParaSite" id="SRAE_1000266000.1"/>
    </source>
</evidence>
<keyword evidence="5 12" id="KW-0863">Zinc-finger</keyword>
<dbReference type="GO" id="GO:0009966">
    <property type="term" value="P:regulation of signal transduction"/>
    <property type="evidence" value="ECO:0007669"/>
    <property type="project" value="TreeGrafter"/>
</dbReference>
<dbReference type="Gene3D" id="6.10.140.2220">
    <property type="match status" value="1"/>
</dbReference>
<evidence type="ECO:0000256" key="12">
    <source>
        <dbReference type="PROSITE-ProRule" id="PRU00134"/>
    </source>
</evidence>
<dbReference type="OrthoDB" id="6272564at2759"/>
<evidence type="ECO:0000256" key="7">
    <source>
        <dbReference type="ARBA" id="ARBA00022853"/>
    </source>
</evidence>
<sequence length="277" mass="33292">MIKTKRSSVHYPVGKLSLSRDEIVSSLSLLYSKLLQKRKVTAFALLLYCFQPCSSLSIIFQNKFQFNPQEVNYFHLIFIIINNLLLEKQNIRIYFIFFTKLIMEHVKNDQDMMNSHQYVEEENGSMGNENTFIDSKMREVLIQLQRTWQEDYMASREKINVEVAGILHQQFLQDQQKIRTELLTQFKEELDATRNDLDRKYQDELLKNTRKLEEKYQKEISNNKKKQWCWQCEQEAIYHCCWNTAYCSVECQQAHWNTHRKFCRRKKGTSAEEHSEK</sequence>
<dbReference type="Pfam" id="PF24324">
    <property type="entry name" value="MYND_ZMYND11_ZMYD8"/>
    <property type="match status" value="1"/>
</dbReference>
<accession>A0A090L3L7</accession>
<evidence type="ECO:0000256" key="11">
    <source>
        <dbReference type="ARBA" id="ARBA00023242"/>
    </source>
</evidence>
<dbReference type="PROSITE" id="PS50865">
    <property type="entry name" value="ZF_MYND_2"/>
    <property type="match status" value="1"/>
</dbReference>
<evidence type="ECO:0000313" key="15">
    <source>
        <dbReference type="EMBL" id="CEF64406.1"/>
    </source>
</evidence>
<dbReference type="WBParaSite" id="SRAE_1000266000.1">
    <property type="protein sequence ID" value="SRAE_1000266000.1"/>
    <property type="gene ID" value="WBGene00259276"/>
</dbReference>
<dbReference type="GO" id="GO:0140006">
    <property type="term" value="F:histone H3 reader activity"/>
    <property type="evidence" value="ECO:0007669"/>
    <property type="project" value="UniProtKB-ARBA"/>
</dbReference>
<dbReference type="GO" id="GO:0034243">
    <property type="term" value="P:regulation of transcription elongation by RNA polymerase II"/>
    <property type="evidence" value="ECO:0007669"/>
    <property type="project" value="InterPro"/>
</dbReference>
<evidence type="ECO:0000256" key="6">
    <source>
        <dbReference type="ARBA" id="ARBA00022833"/>
    </source>
</evidence>
<dbReference type="Proteomes" id="UP000035682">
    <property type="component" value="Unplaced"/>
</dbReference>
<comment type="subcellular location">
    <subcellularLocation>
        <location evidence="2">Chromosome</location>
    </subcellularLocation>
    <subcellularLocation>
        <location evidence="1">Nucleus</location>
    </subcellularLocation>
</comment>
<dbReference type="GO" id="GO:0008270">
    <property type="term" value="F:zinc ion binding"/>
    <property type="evidence" value="ECO:0007669"/>
    <property type="project" value="UniProtKB-KW"/>
</dbReference>
<keyword evidence="4" id="KW-0479">Metal-binding</keyword>
<keyword evidence="16" id="KW-1185">Reference proteome</keyword>
<dbReference type="GO" id="GO:0005694">
    <property type="term" value="C:chromosome"/>
    <property type="evidence" value="ECO:0007669"/>
    <property type="project" value="UniProtKB-SubCell"/>
</dbReference>
<dbReference type="CTD" id="36376771"/>
<dbReference type="PROSITE" id="PS01360">
    <property type="entry name" value="ZF_MYND_1"/>
    <property type="match status" value="1"/>
</dbReference>
<dbReference type="InterPro" id="IPR002893">
    <property type="entry name" value="Znf_MYND"/>
</dbReference>
<dbReference type="InterPro" id="IPR057053">
    <property type="entry name" value="MYND_ZMYND11_ZMYD8"/>
</dbReference>
<evidence type="ECO:0000313" key="18">
    <source>
        <dbReference type="WormBase" id="SRAE_1000266000"/>
    </source>
</evidence>
<dbReference type="FunFam" id="6.10.140.2220:FF:000002">
    <property type="entry name" value="Protein kinase C-binding protein 1 isoform C"/>
    <property type="match status" value="1"/>
</dbReference>
<evidence type="ECO:0000313" key="16">
    <source>
        <dbReference type="Proteomes" id="UP000035682"/>
    </source>
</evidence>
<dbReference type="STRING" id="34506.A0A090L3L7"/>
<evidence type="ECO:0000259" key="14">
    <source>
        <dbReference type="PROSITE" id="PS50865"/>
    </source>
</evidence>
<reference evidence="17" key="2">
    <citation type="submission" date="2020-12" db="UniProtKB">
        <authorList>
            <consortium name="WormBaseParasite"/>
        </authorList>
    </citation>
    <scope>IDENTIFICATION</scope>
</reference>
<evidence type="ECO:0000256" key="8">
    <source>
        <dbReference type="ARBA" id="ARBA00023015"/>
    </source>
</evidence>
<keyword evidence="11" id="KW-0539">Nucleus</keyword>
<dbReference type="PANTHER" id="PTHR46379:SF1">
    <property type="entry name" value="ZINC FINGER MYND DOMAIN-CONTAINING PROTEIN 11"/>
    <property type="match status" value="1"/>
</dbReference>
<feature type="domain" description="MYND-type" evidence="14">
    <location>
        <begin position="229"/>
        <end position="263"/>
    </location>
</feature>
<evidence type="ECO:0000256" key="3">
    <source>
        <dbReference type="ARBA" id="ARBA00022454"/>
    </source>
</evidence>
<evidence type="ECO:0000256" key="4">
    <source>
        <dbReference type="ARBA" id="ARBA00022723"/>
    </source>
</evidence>
<dbReference type="GO" id="GO:0005634">
    <property type="term" value="C:nucleus"/>
    <property type="evidence" value="ECO:0007669"/>
    <property type="project" value="UniProtKB-SubCell"/>
</dbReference>
<dbReference type="eggNOG" id="KOG3612">
    <property type="taxonomic scope" value="Eukaryota"/>
</dbReference>
<keyword evidence="10" id="KW-0804">Transcription</keyword>
<keyword evidence="13" id="KW-0175">Coiled coil</keyword>
<evidence type="ECO:0000256" key="13">
    <source>
        <dbReference type="SAM" id="Coils"/>
    </source>
</evidence>
<evidence type="ECO:0000256" key="10">
    <source>
        <dbReference type="ARBA" id="ARBA00023163"/>
    </source>
</evidence>
<gene>
    <name evidence="15 17 18" type="ORF">SRAE_1000266000</name>
</gene>
<keyword evidence="8" id="KW-0805">Transcription regulation</keyword>
<evidence type="ECO:0000256" key="2">
    <source>
        <dbReference type="ARBA" id="ARBA00004286"/>
    </source>
</evidence>
<dbReference type="InterPro" id="IPR047269">
    <property type="entry name" value="ZMY11"/>
</dbReference>
<dbReference type="WormBase" id="SRAE_1000266000">
    <property type="protein sequence ID" value="SRP09514"/>
    <property type="gene ID" value="WBGene00259276"/>
</dbReference>
<dbReference type="GO" id="GO:0003714">
    <property type="term" value="F:transcription corepressor activity"/>
    <property type="evidence" value="ECO:0007669"/>
    <property type="project" value="InterPro"/>
</dbReference>
<keyword evidence="6" id="KW-0862">Zinc</keyword>
<dbReference type="EMBL" id="LN609528">
    <property type="protein sequence ID" value="CEF64406.1"/>
    <property type="molecule type" value="Genomic_DNA"/>
</dbReference>
<keyword evidence="9" id="KW-0103">Bromodomain</keyword>